<evidence type="ECO:0000256" key="7">
    <source>
        <dbReference type="ARBA" id="ARBA00023288"/>
    </source>
</evidence>
<gene>
    <name evidence="10" type="ORF">SAMN02745823_00847</name>
</gene>
<evidence type="ECO:0000256" key="5">
    <source>
        <dbReference type="ARBA" id="ARBA00023136"/>
    </source>
</evidence>
<dbReference type="EMBL" id="FQXV01000002">
    <property type="protein sequence ID" value="SHH75036.1"/>
    <property type="molecule type" value="Genomic_DNA"/>
</dbReference>
<dbReference type="InterPro" id="IPR046953">
    <property type="entry name" value="Spore_GerAC-like_C"/>
</dbReference>
<proteinExistence type="inferred from homology"/>
<sequence>MKSRRVLAGIVLLANLFLSGCWSSREVNTLGISVCLGIDKSDKGYVISEQVINPKTIASKKMTSESPVVVYTQEGEDINETITRMTTITSRKIYHSHLRMVILGEEIAREGISNIVDYLLRNPEFRTDFYFAIARGSSAREILSVLTPIELIPGVDMFTKLKMATEEWAPVRGLRIIELANDLTADGINATITAVEKVDDGDTTNSTDTLKKSGEFEKLKFTDIGVFKQDKLVGWLDELESKGYNYITDKVLHTVGFETYGDNGMVSYDIPKTASKIKAVVRNNQPAITVEVKLTYDIVDVKGDLNVSKVENIELINKLVEKKLRIICESAIHKAQKELGSDIFGFGERVHDADKAYWKTVKDKWNEVFVDIPVTLELSAKMNSTGDITKSITQKN</sequence>
<keyword evidence="3" id="KW-0309">Germination</keyword>
<dbReference type="PANTHER" id="PTHR35789:SF1">
    <property type="entry name" value="SPORE GERMINATION PROTEIN B3"/>
    <property type="match status" value="1"/>
</dbReference>
<dbReference type="InterPro" id="IPR057336">
    <property type="entry name" value="GerAC_N"/>
</dbReference>
<feature type="domain" description="Spore germination protein N-terminal" evidence="9">
    <location>
        <begin position="24"/>
        <end position="196"/>
    </location>
</feature>
<dbReference type="InterPro" id="IPR008844">
    <property type="entry name" value="Spore_GerAC-like"/>
</dbReference>
<evidence type="ECO:0000256" key="1">
    <source>
        <dbReference type="ARBA" id="ARBA00004635"/>
    </source>
</evidence>
<evidence type="ECO:0000256" key="6">
    <source>
        <dbReference type="ARBA" id="ARBA00023139"/>
    </source>
</evidence>
<dbReference type="RefSeq" id="WP_073076412.1">
    <property type="nucleotide sequence ID" value="NZ_FQXV01000002.1"/>
</dbReference>
<dbReference type="PANTHER" id="PTHR35789">
    <property type="entry name" value="SPORE GERMINATION PROTEIN B3"/>
    <property type="match status" value="1"/>
</dbReference>
<dbReference type="PROSITE" id="PS51257">
    <property type="entry name" value="PROKAR_LIPOPROTEIN"/>
    <property type="match status" value="1"/>
</dbReference>
<organism evidence="10 11">
    <name type="scientific">Sporobacter termitidis DSM 10068</name>
    <dbReference type="NCBI Taxonomy" id="1123282"/>
    <lineage>
        <taxon>Bacteria</taxon>
        <taxon>Bacillati</taxon>
        <taxon>Bacillota</taxon>
        <taxon>Clostridia</taxon>
        <taxon>Eubacteriales</taxon>
        <taxon>Oscillospiraceae</taxon>
        <taxon>Sporobacter</taxon>
    </lineage>
</organism>
<dbReference type="AlphaFoldDB" id="A0A1M5VIF9"/>
<reference evidence="10 11" key="1">
    <citation type="submission" date="2016-11" db="EMBL/GenBank/DDBJ databases">
        <authorList>
            <person name="Jaros S."/>
            <person name="Januszkiewicz K."/>
            <person name="Wedrychowicz H."/>
        </authorList>
    </citation>
    <scope>NUCLEOTIDE SEQUENCE [LARGE SCALE GENOMIC DNA]</scope>
    <source>
        <strain evidence="10 11">DSM 10068</strain>
    </source>
</reference>
<evidence type="ECO:0000259" key="9">
    <source>
        <dbReference type="Pfam" id="PF25198"/>
    </source>
</evidence>
<comment type="similarity">
    <text evidence="2">Belongs to the GerABKC lipoprotein family.</text>
</comment>
<keyword evidence="6" id="KW-0564">Palmitate</keyword>
<name>A0A1M5VIF9_9FIRM</name>
<dbReference type="Pfam" id="PF25198">
    <property type="entry name" value="Spore_GerAC_N"/>
    <property type="match status" value="1"/>
</dbReference>
<keyword evidence="11" id="KW-1185">Reference proteome</keyword>
<evidence type="ECO:0000259" key="8">
    <source>
        <dbReference type="Pfam" id="PF05504"/>
    </source>
</evidence>
<feature type="domain" description="Spore germination GerAC-like C-terminal" evidence="8">
    <location>
        <begin position="224"/>
        <end position="386"/>
    </location>
</feature>
<dbReference type="GO" id="GO:0009847">
    <property type="term" value="P:spore germination"/>
    <property type="evidence" value="ECO:0007669"/>
    <property type="project" value="InterPro"/>
</dbReference>
<keyword evidence="7" id="KW-0449">Lipoprotein</keyword>
<dbReference type="OrthoDB" id="9816067at2"/>
<dbReference type="InterPro" id="IPR038501">
    <property type="entry name" value="Spore_GerAC_C_sf"/>
</dbReference>
<dbReference type="GO" id="GO:0016020">
    <property type="term" value="C:membrane"/>
    <property type="evidence" value="ECO:0007669"/>
    <property type="project" value="UniProtKB-SubCell"/>
</dbReference>
<dbReference type="STRING" id="1123282.SAMN02745823_00847"/>
<comment type="subcellular location">
    <subcellularLocation>
        <location evidence="1">Membrane</location>
        <topology evidence="1">Lipid-anchor</topology>
    </subcellularLocation>
</comment>
<evidence type="ECO:0000313" key="10">
    <source>
        <dbReference type="EMBL" id="SHH75036.1"/>
    </source>
</evidence>
<dbReference type="Pfam" id="PF05504">
    <property type="entry name" value="Spore_GerAC"/>
    <property type="match status" value="1"/>
</dbReference>
<dbReference type="Gene3D" id="3.30.300.210">
    <property type="entry name" value="Nutrient germinant receptor protein C, domain 3"/>
    <property type="match status" value="1"/>
</dbReference>
<keyword evidence="5" id="KW-0472">Membrane</keyword>
<evidence type="ECO:0000256" key="2">
    <source>
        <dbReference type="ARBA" id="ARBA00007886"/>
    </source>
</evidence>
<evidence type="ECO:0000256" key="3">
    <source>
        <dbReference type="ARBA" id="ARBA00022544"/>
    </source>
</evidence>
<keyword evidence="4" id="KW-0732">Signal</keyword>
<protein>
    <submittedName>
        <fullName evidence="10">Spore germination protein KC</fullName>
    </submittedName>
</protein>
<accession>A0A1M5VIF9</accession>
<dbReference type="NCBIfam" id="TIGR02887">
    <property type="entry name" value="spore_ger_x_C"/>
    <property type="match status" value="1"/>
</dbReference>
<evidence type="ECO:0000313" key="11">
    <source>
        <dbReference type="Proteomes" id="UP000183995"/>
    </source>
</evidence>
<dbReference type="Proteomes" id="UP000183995">
    <property type="component" value="Unassembled WGS sequence"/>
</dbReference>
<evidence type="ECO:0000256" key="4">
    <source>
        <dbReference type="ARBA" id="ARBA00022729"/>
    </source>
</evidence>